<dbReference type="Proteomes" id="UP001341444">
    <property type="component" value="Unassembled WGS sequence"/>
</dbReference>
<evidence type="ECO:0000256" key="2">
    <source>
        <dbReference type="SAM" id="MobiDB-lite"/>
    </source>
</evidence>
<feature type="domain" description="MurNAc-LAA" evidence="3">
    <location>
        <begin position="63"/>
        <end position="178"/>
    </location>
</feature>
<organism evidence="4 5">
    <name type="scientific">Heyndrickxia acidicola</name>
    <dbReference type="NCBI Taxonomy" id="209389"/>
    <lineage>
        <taxon>Bacteria</taxon>
        <taxon>Bacillati</taxon>
        <taxon>Bacillota</taxon>
        <taxon>Bacilli</taxon>
        <taxon>Bacillales</taxon>
        <taxon>Bacillaceae</taxon>
        <taxon>Heyndrickxia</taxon>
    </lineage>
</organism>
<gene>
    <name evidence="4" type="ORF">P4T90_11860</name>
</gene>
<dbReference type="EMBL" id="JARMAB010000016">
    <property type="protein sequence ID" value="MED1203761.1"/>
    <property type="molecule type" value="Genomic_DNA"/>
</dbReference>
<name>A0ABU6MGF5_9BACI</name>
<feature type="region of interest" description="Disordered" evidence="2">
    <location>
        <begin position="1"/>
        <end position="21"/>
    </location>
</feature>
<dbReference type="RefSeq" id="WP_066269654.1">
    <property type="nucleotide sequence ID" value="NZ_JARMAB010000016.1"/>
</dbReference>
<dbReference type="Gene3D" id="3.40.630.40">
    <property type="entry name" value="Zn-dependent exopeptidases"/>
    <property type="match status" value="1"/>
</dbReference>
<accession>A0ABU6MGF5</accession>
<dbReference type="InterPro" id="IPR002508">
    <property type="entry name" value="MurNAc-LAA_cat"/>
</dbReference>
<dbReference type="PANTHER" id="PTHR30404">
    <property type="entry name" value="N-ACETYLMURAMOYL-L-ALANINE AMIDASE"/>
    <property type="match status" value="1"/>
</dbReference>
<sequence>MKIVLDAGHGPDTPGKRSPNGLKEFSFTSAATDYTREILETYQNVSVYFAHSKKEDVPLSKRTNLANRLGANCYISIHANAAGDGKDWNQANGIETFVYLSKPKEALSLASAIQHCIIQASGLADRGVKRADFHVLRETNMTAVLVECGFYTNKKEEALLCSPSYQKLCAKAIADGVAQVYFLKPR</sequence>
<dbReference type="SUPFAM" id="SSF53187">
    <property type="entry name" value="Zn-dependent exopeptidases"/>
    <property type="match status" value="1"/>
</dbReference>
<protein>
    <submittedName>
        <fullName evidence="4">N-acetylmuramoyl-L-alanine amidase</fullName>
    </submittedName>
</protein>
<evidence type="ECO:0000313" key="4">
    <source>
        <dbReference type="EMBL" id="MED1203761.1"/>
    </source>
</evidence>
<proteinExistence type="predicted"/>
<keyword evidence="1" id="KW-0378">Hydrolase</keyword>
<evidence type="ECO:0000313" key="5">
    <source>
        <dbReference type="Proteomes" id="UP001341444"/>
    </source>
</evidence>
<dbReference type="Pfam" id="PF01520">
    <property type="entry name" value="Amidase_3"/>
    <property type="match status" value="1"/>
</dbReference>
<dbReference type="PANTHER" id="PTHR30404:SF0">
    <property type="entry name" value="N-ACETYLMURAMOYL-L-ALANINE AMIDASE AMIC"/>
    <property type="match status" value="1"/>
</dbReference>
<reference evidence="4 5" key="1">
    <citation type="submission" date="2023-03" db="EMBL/GenBank/DDBJ databases">
        <title>Bacillus Genome Sequencing.</title>
        <authorList>
            <person name="Dunlap C."/>
        </authorList>
    </citation>
    <scope>NUCLEOTIDE SEQUENCE [LARGE SCALE GENOMIC DNA]</scope>
    <source>
        <strain evidence="4 5">B-23453</strain>
    </source>
</reference>
<evidence type="ECO:0000259" key="3">
    <source>
        <dbReference type="SMART" id="SM00646"/>
    </source>
</evidence>
<keyword evidence="5" id="KW-1185">Reference proteome</keyword>
<dbReference type="SMART" id="SM00646">
    <property type="entry name" value="Ami_3"/>
    <property type="match status" value="1"/>
</dbReference>
<evidence type="ECO:0000256" key="1">
    <source>
        <dbReference type="ARBA" id="ARBA00022801"/>
    </source>
</evidence>
<dbReference type="InterPro" id="IPR050695">
    <property type="entry name" value="N-acetylmuramoyl_amidase_3"/>
</dbReference>
<dbReference type="CDD" id="cd02696">
    <property type="entry name" value="MurNAc-LAA"/>
    <property type="match status" value="1"/>
</dbReference>
<comment type="caution">
    <text evidence="4">The sequence shown here is derived from an EMBL/GenBank/DDBJ whole genome shotgun (WGS) entry which is preliminary data.</text>
</comment>